<dbReference type="InterPro" id="IPR005632">
    <property type="entry name" value="Chaperone_Skp"/>
</dbReference>
<dbReference type="Proteomes" id="UP000885750">
    <property type="component" value="Unassembled WGS sequence"/>
</dbReference>
<reference evidence="3" key="1">
    <citation type="journal article" date="2020" name="mSystems">
        <title>Genome- and Community-Level Interaction Insights into Carbon Utilization and Element Cycling Functions of Hydrothermarchaeota in Hydrothermal Sediment.</title>
        <authorList>
            <person name="Zhou Z."/>
            <person name="Liu Y."/>
            <person name="Xu W."/>
            <person name="Pan J."/>
            <person name="Luo Z.H."/>
            <person name="Li M."/>
        </authorList>
    </citation>
    <scope>NUCLEOTIDE SEQUENCE [LARGE SCALE GENOMIC DNA]</scope>
    <source>
        <strain evidence="3">HyVt-493</strain>
    </source>
</reference>
<name>A0A7V2WW08_LEUMU</name>
<organism evidence="3">
    <name type="scientific">Leucothrix mucor</name>
    <dbReference type="NCBI Taxonomy" id="45248"/>
    <lineage>
        <taxon>Bacteria</taxon>
        <taxon>Pseudomonadati</taxon>
        <taxon>Pseudomonadota</taxon>
        <taxon>Gammaproteobacteria</taxon>
        <taxon>Thiotrichales</taxon>
        <taxon>Thiotrichaceae</taxon>
        <taxon>Leucothrix</taxon>
    </lineage>
</organism>
<sequence length="192" mass="22228">MNLVTVKNNLKNRPISRIILAVFFLFSTPLFAEAISIGVVNINKIMEQAPQAERSSINLKAKFLPIEENLAEQTIEIKKLMATKAEISSSDEKLQMERKLRTLKRAHSRALEDFREEFRFARDRALDKVQNEVYDAIHVVRRQLGLDLIVQEYVSADPRIDITSAVLQYLRKKMQEQQSNRNKSNNDNLNTQ</sequence>
<comment type="caution">
    <text evidence="3">The sequence shown here is derived from an EMBL/GenBank/DDBJ whole genome shotgun (WGS) entry which is preliminary data.</text>
</comment>
<dbReference type="PANTHER" id="PTHR35089:SF1">
    <property type="entry name" value="CHAPERONE PROTEIN SKP"/>
    <property type="match status" value="1"/>
</dbReference>
<dbReference type="EMBL" id="DRMS01000490">
    <property type="protein sequence ID" value="HFC93713.1"/>
    <property type="molecule type" value="Genomic_DNA"/>
</dbReference>
<dbReference type="SMART" id="SM00935">
    <property type="entry name" value="OmpH"/>
    <property type="match status" value="1"/>
</dbReference>
<dbReference type="Gene3D" id="3.30.910.20">
    <property type="entry name" value="Skp domain"/>
    <property type="match status" value="1"/>
</dbReference>
<accession>A0A7V2WW08</accession>
<proteinExistence type="inferred from homology"/>
<protein>
    <submittedName>
        <fullName evidence="3">OmpH family outer membrane protein</fullName>
    </submittedName>
</protein>
<dbReference type="PANTHER" id="PTHR35089">
    <property type="entry name" value="CHAPERONE PROTEIN SKP"/>
    <property type="match status" value="1"/>
</dbReference>
<dbReference type="SUPFAM" id="SSF111384">
    <property type="entry name" value="OmpH-like"/>
    <property type="match status" value="1"/>
</dbReference>
<evidence type="ECO:0000256" key="2">
    <source>
        <dbReference type="ARBA" id="ARBA00022729"/>
    </source>
</evidence>
<dbReference type="Pfam" id="PF03938">
    <property type="entry name" value="OmpH"/>
    <property type="match status" value="1"/>
</dbReference>
<gene>
    <name evidence="3" type="ORF">ENJ51_12980</name>
</gene>
<dbReference type="GO" id="GO:0051082">
    <property type="term" value="F:unfolded protein binding"/>
    <property type="evidence" value="ECO:0007669"/>
    <property type="project" value="InterPro"/>
</dbReference>
<dbReference type="GO" id="GO:0050821">
    <property type="term" value="P:protein stabilization"/>
    <property type="evidence" value="ECO:0007669"/>
    <property type="project" value="TreeGrafter"/>
</dbReference>
<keyword evidence="2" id="KW-0732">Signal</keyword>
<evidence type="ECO:0000256" key="1">
    <source>
        <dbReference type="ARBA" id="ARBA00009091"/>
    </source>
</evidence>
<dbReference type="AlphaFoldDB" id="A0A7V2WW08"/>
<dbReference type="InterPro" id="IPR024930">
    <property type="entry name" value="Skp_dom_sf"/>
</dbReference>
<comment type="similarity">
    <text evidence="1">Belongs to the Skp family.</text>
</comment>
<dbReference type="GO" id="GO:0005829">
    <property type="term" value="C:cytosol"/>
    <property type="evidence" value="ECO:0007669"/>
    <property type="project" value="TreeGrafter"/>
</dbReference>
<evidence type="ECO:0000313" key="3">
    <source>
        <dbReference type="EMBL" id="HFC93713.1"/>
    </source>
</evidence>